<dbReference type="InterPro" id="IPR005162">
    <property type="entry name" value="Retrotrans_gag_dom"/>
</dbReference>
<dbReference type="Proteomes" id="UP000515211">
    <property type="component" value="Chromosome 1"/>
</dbReference>
<dbReference type="Pfam" id="PF03732">
    <property type="entry name" value="Retrotrans_gag"/>
    <property type="match status" value="1"/>
</dbReference>
<dbReference type="KEGG" id="adu:107492676"/>
<sequence>MGKETVQNADIPWDVFQTAFYKKYFPESVREARELELMQLKHGSLSVADYTSRFEELCRFSRVCQGALKSYESWKCIKYQGGLRDTIMTIVAPLEIRIFFELVNKARGVEEYVKKVASSRDTRKGNNNRGLGKYFQPRAQNFKRGGHAPQSQGGL</sequence>
<keyword evidence="2" id="KW-1185">Reference proteome</keyword>
<feature type="domain" description="Retrotransposon gag" evidence="1">
    <location>
        <begin position="10"/>
        <end position="62"/>
    </location>
</feature>
<reference evidence="3" key="2">
    <citation type="submission" date="2025-08" db="UniProtKB">
        <authorList>
            <consortium name="RefSeq"/>
        </authorList>
    </citation>
    <scope>IDENTIFICATION</scope>
    <source>
        <tissue evidence="3">Whole plant</tissue>
    </source>
</reference>
<evidence type="ECO:0000313" key="2">
    <source>
        <dbReference type="Proteomes" id="UP000515211"/>
    </source>
</evidence>
<evidence type="ECO:0000313" key="3">
    <source>
        <dbReference type="RefSeq" id="XP_015969213.1"/>
    </source>
</evidence>
<evidence type="ECO:0000259" key="1">
    <source>
        <dbReference type="Pfam" id="PF03732"/>
    </source>
</evidence>
<proteinExistence type="predicted"/>
<dbReference type="RefSeq" id="XP_015969213.1">
    <property type="nucleotide sequence ID" value="XM_016113727.1"/>
</dbReference>
<reference evidence="2" key="1">
    <citation type="journal article" date="2016" name="Nat. Genet.">
        <title>The genome sequences of Arachis duranensis and Arachis ipaensis, the diploid ancestors of cultivated peanut.</title>
        <authorList>
            <person name="Bertioli D.J."/>
            <person name="Cannon S.B."/>
            <person name="Froenicke L."/>
            <person name="Huang G."/>
            <person name="Farmer A.D."/>
            <person name="Cannon E.K."/>
            <person name="Liu X."/>
            <person name="Gao D."/>
            <person name="Clevenger J."/>
            <person name="Dash S."/>
            <person name="Ren L."/>
            <person name="Moretzsohn M.C."/>
            <person name="Shirasawa K."/>
            <person name="Huang W."/>
            <person name="Vidigal B."/>
            <person name="Abernathy B."/>
            <person name="Chu Y."/>
            <person name="Niederhuth C.E."/>
            <person name="Umale P."/>
            <person name="Araujo A.C."/>
            <person name="Kozik A."/>
            <person name="Kim K.D."/>
            <person name="Burow M.D."/>
            <person name="Varshney R.K."/>
            <person name="Wang X."/>
            <person name="Zhang X."/>
            <person name="Barkley N."/>
            <person name="Guimaraes P.M."/>
            <person name="Isobe S."/>
            <person name="Guo B."/>
            <person name="Liao B."/>
            <person name="Stalker H.T."/>
            <person name="Schmitz R.J."/>
            <person name="Scheffler B.E."/>
            <person name="Leal-Bertioli S.C."/>
            <person name="Xun X."/>
            <person name="Jackson S.A."/>
            <person name="Michelmore R."/>
            <person name="Ozias-Akins P."/>
        </authorList>
    </citation>
    <scope>NUCLEOTIDE SEQUENCE [LARGE SCALE GENOMIC DNA]</scope>
    <source>
        <strain evidence="2">cv. V14167</strain>
    </source>
</reference>
<gene>
    <name evidence="3" type="primary">LOC107492676</name>
</gene>
<organism evidence="2 3">
    <name type="scientific">Arachis duranensis</name>
    <name type="common">Wild peanut</name>
    <dbReference type="NCBI Taxonomy" id="130453"/>
    <lineage>
        <taxon>Eukaryota</taxon>
        <taxon>Viridiplantae</taxon>
        <taxon>Streptophyta</taxon>
        <taxon>Embryophyta</taxon>
        <taxon>Tracheophyta</taxon>
        <taxon>Spermatophyta</taxon>
        <taxon>Magnoliopsida</taxon>
        <taxon>eudicotyledons</taxon>
        <taxon>Gunneridae</taxon>
        <taxon>Pentapetalae</taxon>
        <taxon>rosids</taxon>
        <taxon>fabids</taxon>
        <taxon>Fabales</taxon>
        <taxon>Fabaceae</taxon>
        <taxon>Papilionoideae</taxon>
        <taxon>50 kb inversion clade</taxon>
        <taxon>dalbergioids sensu lato</taxon>
        <taxon>Dalbergieae</taxon>
        <taxon>Pterocarpus clade</taxon>
        <taxon>Arachis</taxon>
    </lineage>
</organism>
<protein>
    <submittedName>
        <fullName evidence="3">Uncharacterized protein LOC107492676</fullName>
    </submittedName>
</protein>
<accession>A0A6P4DJ93</accession>
<dbReference type="AlphaFoldDB" id="A0A6P4DJ93"/>
<name>A0A6P4DJ93_ARADU</name>
<dbReference type="GeneID" id="107492676"/>